<organism evidence="2 3">
    <name type="scientific">Suillus subaureus</name>
    <dbReference type="NCBI Taxonomy" id="48587"/>
    <lineage>
        <taxon>Eukaryota</taxon>
        <taxon>Fungi</taxon>
        <taxon>Dikarya</taxon>
        <taxon>Basidiomycota</taxon>
        <taxon>Agaricomycotina</taxon>
        <taxon>Agaricomycetes</taxon>
        <taxon>Agaricomycetidae</taxon>
        <taxon>Boletales</taxon>
        <taxon>Suillineae</taxon>
        <taxon>Suillaceae</taxon>
        <taxon>Suillus</taxon>
    </lineage>
</organism>
<evidence type="ECO:0000313" key="2">
    <source>
        <dbReference type="EMBL" id="KAG1806135.1"/>
    </source>
</evidence>
<comment type="caution">
    <text evidence="2">The sequence shown here is derived from an EMBL/GenBank/DDBJ whole genome shotgun (WGS) entry which is preliminary data.</text>
</comment>
<feature type="compositionally biased region" description="Polar residues" evidence="1">
    <location>
        <begin position="188"/>
        <end position="200"/>
    </location>
</feature>
<gene>
    <name evidence="2" type="ORF">BJ212DRAFT_1590635</name>
</gene>
<reference evidence="2" key="1">
    <citation type="journal article" date="2020" name="New Phytol.">
        <title>Comparative genomics reveals dynamic genome evolution in host specialist ectomycorrhizal fungi.</title>
        <authorList>
            <person name="Lofgren L.A."/>
            <person name="Nguyen N.H."/>
            <person name="Vilgalys R."/>
            <person name="Ruytinx J."/>
            <person name="Liao H.L."/>
            <person name="Branco S."/>
            <person name="Kuo A."/>
            <person name="LaButti K."/>
            <person name="Lipzen A."/>
            <person name="Andreopoulos W."/>
            <person name="Pangilinan J."/>
            <person name="Riley R."/>
            <person name="Hundley H."/>
            <person name="Na H."/>
            <person name="Barry K."/>
            <person name="Grigoriev I.V."/>
            <person name="Stajich J.E."/>
            <person name="Kennedy P.G."/>
        </authorList>
    </citation>
    <scope>NUCLEOTIDE SEQUENCE</scope>
    <source>
        <strain evidence="2">MN1</strain>
    </source>
</reference>
<dbReference type="Proteomes" id="UP000807769">
    <property type="component" value="Unassembled WGS sequence"/>
</dbReference>
<feature type="compositionally biased region" description="Basic residues" evidence="1">
    <location>
        <begin position="174"/>
        <end position="187"/>
    </location>
</feature>
<evidence type="ECO:0000256" key="1">
    <source>
        <dbReference type="SAM" id="MobiDB-lite"/>
    </source>
</evidence>
<dbReference type="RefSeq" id="XP_041187656.1">
    <property type="nucleotide sequence ID" value="XM_041342492.1"/>
</dbReference>
<dbReference type="GeneID" id="64636508"/>
<protein>
    <submittedName>
        <fullName evidence="2">Uncharacterized protein</fullName>
    </submittedName>
</protein>
<accession>A0A9P7DY95</accession>
<feature type="region of interest" description="Disordered" evidence="1">
    <location>
        <begin position="158"/>
        <end position="206"/>
    </location>
</feature>
<dbReference type="AlphaFoldDB" id="A0A9P7DY95"/>
<sequence length="237" mass="26426">MMKTFGKKDQTVPAQDPCIVRISFIRPSVNMKEHPIHRLPVELLQQVFLLVINDMLDCPSIFSFGDAIISLNINVASPPPTTLNQGQPNELQVNCLLAALRAASFHVPVVIFQTDASLNKVDANVIESLISVVEAAIRGKKNPSKPIRFALKEIAKDSPLQKRSPIPPHTYRSPARRPQHSPRRRPHTTTLSNYRKTLQPTHVPENSEAKSRLAVLSFIQYFEPAQLRVFDLCTGGG</sequence>
<dbReference type="EMBL" id="JABBWG010000048">
    <property type="protein sequence ID" value="KAG1806135.1"/>
    <property type="molecule type" value="Genomic_DNA"/>
</dbReference>
<keyword evidence="3" id="KW-1185">Reference proteome</keyword>
<proteinExistence type="predicted"/>
<name>A0A9P7DY95_9AGAM</name>
<dbReference type="OrthoDB" id="2269034at2759"/>
<evidence type="ECO:0000313" key="3">
    <source>
        <dbReference type="Proteomes" id="UP000807769"/>
    </source>
</evidence>